<accession>A0A2S5B8R4</accession>
<reference evidence="12 13" key="1">
    <citation type="journal article" date="2018" name="Front. Microbiol.">
        <title>Prospects for Fungal Bioremediation of Acidic Radioactive Waste Sites: Characterization and Genome Sequence of Rhodotorula taiwanensis MD1149.</title>
        <authorList>
            <person name="Tkavc R."/>
            <person name="Matrosova V.Y."/>
            <person name="Grichenko O.E."/>
            <person name="Gostincar C."/>
            <person name="Volpe R.P."/>
            <person name="Klimenkova P."/>
            <person name="Gaidamakova E.K."/>
            <person name="Zhou C.E."/>
            <person name="Stewart B.J."/>
            <person name="Lyman M.G."/>
            <person name="Malfatti S.A."/>
            <person name="Rubinfeld B."/>
            <person name="Courtot M."/>
            <person name="Singh J."/>
            <person name="Dalgard C.L."/>
            <person name="Hamilton T."/>
            <person name="Frey K.G."/>
            <person name="Gunde-Cimerman N."/>
            <person name="Dugan L."/>
            <person name="Daly M.J."/>
        </authorList>
    </citation>
    <scope>NUCLEOTIDE SEQUENCE [LARGE SCALE GENOMIC DNA]</scope>
    <source>
        <strain evidence="12 13">MD1149</strain>
    </source>
</reference>
<evidence type="ECO:0000256" key="4">
    <source>
        <dbReference type="ARBA" id="ARBA00022723"/>
    </source>
</evidence>
<evidence type="ECO:0000256" key="9">
    <source>
        <dbReference type="SAM" id="MobiDB-lite"/>
    </source>
</evidence>
<dbReference type="SMART" id="SM00288">
    <property type="entry name" value="VHS"/>
    <property type="match status" value="1"/>
</dbReference>
<dbReference type="InterPro" id="IPR011011">
    <property type="entry name" value="Znf_FYVE_PHD"/>
</dbReference>
<dbReference type="SMART" id="SM00726">
    <property type="entry name" value="UIM"/>
    <property type="match status" value="2"/>
</dbReference>
<dbReference type="SUPFAM" id="SSF48464">
    <property type="entry name" value="ENTH/VHS domain"/>
    <property type="match status" value="1"/>
</dbReference>
<dbReference type="InterPro" id="IPR002014">
    <property type="entry name" value="VHS_dom"/>
</dbReference>
<feature type="domain" description="FYVE-type" evidence="10">
    <location>
        <begin position="192"/>
        <end position="252"/>
    </location>
</feature>
<feature type="compositionally biased region" description="Acidic residues" evidence="9">
    <location>
        <begin position="677"/>
        <end position="687"/>
    </location>
</feature>
<gene>
    <name evidence="12" type="ORF">BMF94_3798</name>
</gene>
<dbReference type="STRING" id="741276.A0A2S5B8R4"/>
<dbReference type="GO" id="GO:0010008">
    <property type="term" value="C:endosome membrane"/>
    <property type="evidence" value="ECO:0007669"/>
    <property type="project" value="UniProtKB-SubCell"/>
</dbReference>
<evidence type="ECO:0000256" key="3">
    <source>
        <dbReference type="ARBA" id="ARBA00017753"/>
    </source>
</evidence>
<feature type="domain" description="VHS" evidence="11">
    <location>
        <begin position="34"/>
        <end position="172"/>
    </location>
</feature>
<evidence type="ECO:0000256" key="6">
    <source>
        <dbReference type="ARBA" id="ARBA00022771"/>
    </source>
</evidence>
<evidence type="ECO:0000313" key="12">
    <source>
        <dbReference type="EMBL" id="POY73168.1"/>
    </source>
</evidence>
<keyword evidence="4" id="KW-0479">Metal-binding</keyword>
<dbReference type="GO" id="GO:0008270">
    <property type="term" value="F:zinc ion binding"/>
    <property type="evidence" value="ECO:0007669"/>
    <property type="project" value="UniProtKB-KW"/>
</dbReference>
<evidence type="ECO:0000259" key="10">
    <source>
        <dbReference type="PROSITE" id="PS50178"/>
    </source>
</evidence>
<dbReference type="Gene3D" id="6.10.140.100">
    <property type="match status" value="1"/>
</dbReference>
<dbReference type="GO" id="GO:0007034">
    <property type="term" value="P:vacuolar transport"/>
    <property type="evidence" value="ECO:0007669"/>
    <property type="project" value="UniProtKB-ARBA"/>
</dbReference>
<comment type="similarity">
    <text evidence="2">Belongs to the VPS27 family.</text>
</comment>
<organism evidence="12 13">
    <name type="scientific">Rhodotorula taiwanensis</name>
    <dbReference type="NCBI Taxonomy" id="741276"/>
    <lineage>
        <taxon>Eukaryota</taxon>
        <taxon>Fungi</taxon>
        <taxon>Dikarya</taxon>
        <taxon>Basidiomycota</taxon>
        <taxon>Pucciniomycotina</taxon>
        <taxon>Microbotryomycetes</taxon>
        <taxon>Sporidiobolales</taxon>
        <taxon>Sporidiobolaceae</taxon>
        <taxon>Rhodotorula</taxon>
    </lineage>
</organism>
<dbReference type="PROSITE" id="PS50178">
    <property type="entry name" value="ZF_FYVE"/>
    <property type="match status" value="1"/>
</dbReference>
<dbReference type="Pfam" id="PF01363">
    <property type="entry name" value="FYVE"/>
    <property type="match status" value="1"/>
</dbReference>
<feature type="compositionally biased region" description="Low complexity" evidence="9">
    <location>
        <begin position="328"/>
        <end position="354"/>
    </location>
</feature>
<dbReference type="OrthoDB" id="957735at2759"/>
<dbReference type="GO" id="GO:0032456">
    <property type="term" value="P:endocytic recycling"/>
    <property type="evidence" value="ECO:0007669"/>
    <property type="project" value="TreeGrafter"/>
</dbReference>
<evidence type="ECO:0000256" key="1">
    <source>
        <dbReference type="ARBA" id="ARBA00004125"/>
    </source>
</evidence>
<keyword evidence="7" id="KW-0862">Zinc</keyword>
<keyword evidence="6 8" id="KW-0863">Zinc-finger</keyword>
<dbReference type="InterPro" id="IPR000306">
    <property type="entry name" value="Znf_FYVE"/>
</dbReference>
<dbReference type="Gene3D" id="3.30.40.10">
    <property type="entry name" value="Zinc/RING finger domain, C3HC4 (zinc finger)"/>
    <property type="match status" value="1"/>
</dbReference>
<comment type="caution">
    <text evidence="12">The sequence shown here is derived from an EMBL/GenBank/DDBJ whole genome shotgun (WGS) entry which is preliminary data.</text>
</comment>
<name>A0A2S5B8R4_9BASI</name>
<dbReference type="AlphaFoldDB" id="A0A2S5B8R4"/>
<feature type="region of interest" description="Disordered" evidence="9">
    <location>
        <begin position="269"/>
        <end position="368"/>
    </location>
</feature>
<dbReference type="InterPro" id="IPR008942">
    <property type="entry name" value="ENTH_VHS"/>
</dbReference>
<dbReference type="Pfam" id="PF02809">
    <property type="entry name" value="UIM"/>
    <property type="match status" value="2"/>
</dbReference>
<evidence type="ECO:0000313" key="13">
    <source>
        <dbReference type="Proteomes" id="UP000237144"/>
    </source>
</evidence>
<comment type="subcellular location">
    <subcellularLocation>
        <location evidence="1">Endosome membrane</location>
        <topology evidence="1">Peripheral membrane protein</topology>
        <orientation evidence="1">Cytoplasmic side</orientation>
    </subcellularLocation>
</comment>
<dbReference type="InterPro" id="IPR013083">
    <property type="entry name" value="Znf_RING/FYVE/PHD"/>
</dbReference>
<dbReference type="SUPFAM" id="SSF57903">
    <property type="entry name" value="FYVE/PHD zinc finger"/>
    <property type="match status" value="1"/>
</dbReference>
<sequence>MSFLWGSSTSPLAQFDQLVEQATSDLLPAGTPLDLDVALRLADLVRSAAVPPATASKSLVARLAHSNPNVQLLALQLADVLVKNAGNQFIQAFSSSSSSTGGGAVTQLEHLVDPKPSAPASAAVNRDVQLAARKLLQDWATAFTASQRPALAESDLVRLYSRLVARGSVPFPEKATASVTAAMVDSLSAPDWSDSPYCTRCRTEFSTFNRKHHCRNCGQVFDQQCSSQSLPLPHFGISEPVRVCDACAKKIKDGKGASVVRDALQKAAAAATTTTSATARTTSSSRRQEQEDADLQRAIQASLAESTQLAAHGPARTDANIGGPAPPSATATATASGYAPSYAAQVQSRGGDSKSSSRKQQDGDEDDDPELAAAIAASLKDLEANKKAPPPTTYADMFPVSAPAPRVIKSTFHLPSYDLSPAEQSHLDSFIHSQLSAPPSPLYPSAASRDPRAYLYVRDEVQPKLERNVEDARRRGEILREMEAKLSEAARLYGAGLTERVGHYHHQPQTQGAFSDRTTTRRSLTHCILILSCPGFASAPAYRPSAPRAASSYTSQPYYAPPAALASQTDAHRYAAPAPVGLGQPLPAYAVPSVPVPAPDPASVVSSPPLPLHQHQRQQRQQQHLATPVPVPAGYYKPSQFPNVPRGSEDPLALATAAGALPEVPRENPWQQQQQREEEEEAAEEEEERGKVGELIEL</sequence>
<evidence type="ECO:0000256" key="8">
    <source>
        <dbReference type="PROSITE-ProRule" id="PRU00091"/>
    </source>
</evidence>
<dbReference type="GO" id="GO:0031623">
    <property type="term" value="P:receptor internalization"/>
    <property type="evidence" value="ECO:0007669"/>
    <property type="project" value="TreeGrafter"/>
</dbReference>
<feature type="compositionally biased region" description="Basic and acidic residues" evidence="9">
    <location>
        <begin position="688"/>
        <end position="698"/>
    </location>
</feature>
<evidence type="ECO:0000256" key="5">
    <source>
        <dbReference type="ARBA" id="ARBA00022753"/>
    </source>
</evidence>
<dbReference type="PROSITE" id="PS50179">
    <property type="entry name" value="VHS"/>
    <property type="match status" value="1"/>
</dbReference>
<dbReference type="SMART" id="SM00064">
    <property type="entry name" value="FYVE"/>
    <property type="match status" value="1"/>
</dbReference>
<keyword evidence="5" id="KW-0967">Endosome</keyword>
<dbReference type="Gene3D" id="1.25.40.90">
    <property type="match status" value="1"/>
</dbReference>
<dbReference type="Proteomes" id="UP000237144">
    <property type="component" value="Unassembled WGS sequence"/>
</dbReference>
<dbReference type="PANTHER" id="PTHR46275:SF1">
    <property type="entry name" value="HEPATOCYTE GROWTH FACTOR-REGULATED TYROSINE KINASE SUBSTRATE"/>
    <property type="match status" value="1"/>
</dbReference>
<dbReference type="GO" id="GO:0035091">
    <property type="term" value="F:phosphatidylinositol binding"/>
    <property type="evidence" value="ECO:0007669"/>
    <property type="project" value="InterPro"/>
</dbReference>
<proteinExistence type="inferred from homology"/>
<dbReference type="EMBL" id="PJQD01000039">
    <property type="protein sequence ID" value="POY73168.1"/>
    <property type="molecule type" value="Genomic_DNA"/>
</dbReference>
<dbReference type="GO" id="GO:0005769">
    <property type="term" value="C:early endosome"/>
    <property type="evidence" value="ECO:0007669"/>
    <property type="project" value="TreeGrafter"/>
</dbReference>
<protein>
    <recommendedName>
        <fullName evidence="3">Vacuolar protein sorting-associated protein 27</fullName>
    </recommendedName>
</protein>
<dbReference type="InterPro" id="IPR017455">
    <property type="entry name" value="Znf_FYVE-rel"/>
</dbReference>
<dbReference type="InterPro" id="IPR003903">
    <property type="entry name" value="UIM_dom"/>
</dbReference>
<dbReference type="PROSITE" id="PS50330">
    <property type="entry name" value="UIM"/>
    <property type="match status" value="2"/>
</dbReference>
<dbReference type="Pfam" id="PF00790">
    <property type="entry name" value="VHS"/>
    <property type="match status" value="1"/>
</dbReference>
<evidence type="ECO:0000256" key="2">
    <source>
        <dbReference type="ARBA" id="ARBA00008597"/>
    </source>
</evidence>
<evidence type="ECO:0000259" key="11">
    <source>
        <dbReference type="PROSITE" id="PS50179"/>
    </source>
</evidence>
<evidence type="ECO:0000256" key="7">
    <source>
        <dbReference type="ARBA" id="ARBA00022833"/>
    </source>
</evidence>
<dbReference type="Gene3D" id="1.20.5.1940">
    <property type="match status" value="1"/>
</dbReference>
<dbReference type="InterPro" id="IPR017073">
    <property type="entry name" value="HGS/VPS27"/>
</dbReference>
<dbReference type="PANTHER" id="PTHR46275">
    <property type="entry name" value="HEPATOCYTE GROWTH FACTOR-REGULATED TYROSINE KINASE SUBSTRATE"/>
    <property type="match status" value="1"/>
</dbReference>
<feature type="region of interest" description="Disordered" evidence="9">
    <location>
        <begin position="600"/>
        <end position="625"/>
    </location>
</feature>
<feature type="compositionally biased region" description="Low complexity" evidence="9">
    <location>
        <begin position="269"/>
        <end position="285"/>
    </location>
</feature>
<dbReference type="GO" id="GO:0043130">
    <property type="term" value="F:ubiquitin binding"/>
    <property type="evidence" value="ECO:0007669"/>
    <property type="project" value="InterPro"/>
</dbReference>
<feature type="compositionally biased region" description="Low complexity" evidence="9">
    <location>
        <begin position="652"/>
        <end position="661"/>
    </location>
</feature>
<keyword evidence="13" id="KW-1185">Reference proteome</keyword>
<feature type="region of interest" description="Disordered" evidence="9">
    <location>
        <begin position="639"/>
        <end position="698"/>
    </location>
</feature>